<gene>
    <name evidence="1" type="ORF">NBRC110019_16340</name>
</gene>
<keyword evidence="2" id="KW-1185">Reference proteome</keyword>
<proteinExistence type="predicted"/>
<comment type="caution">
    <text evidence="1">The sequence shown here is derived from an EMBL/GenBank/DDBJ whole genome shotgun (WGS) entry which is preliminary data.</text>
</comment>
<reference evidence="1" key="1">
    <citation type="submission" date="2022-07" db="EMBL/GenBank/DDBJ databases">
        <title>Taxonomy of Novel Oxalotrophic and Methylotrophic Bacteria.</title>
        <authorList>
            <person name="Sahin N."/>
            <person name="Tani A."/>
        </authorList>
    </citation>
    <scope>NUCLEOTIDE SEQUENCE</scope>
    <source>
        <strain evidence="1">AM327</strain>
    </source>
</reference>
<evidence type="ECO:0000313" key="2">
    <source>
        <dbReference type="Proteomes" id="UP001143545"/>
    </source>
</evidence>
<dbReference type="PIRSF" id="PIRSF035170">
    <property type="entry name" value="HD_phosphohydro"/>
    <property type="match status" value="1"/>
</dbReference>
<dbReference type="InterPro" id="IPR009218">
    <property type="entry name" value="HD_phosphohydro"/>
</dbReference>
<dbReference type="AlphaFoldDB" id="A0A9W6EUH1"/>
<dbReference type="Proteomes" id="UP001143545">
    <property type="component" value="Unassembled WGS sequence"/>
</dbReference>
<evidence type="ECO:0008006" key="3">
    <source>
        <dbReference type="Google" id="ProtNLM"/>
    </source>
</evidence>
<protein>
    <recommendedName>
        <fullName evidence="3">HD domain-containing protein</fullName>
    </recommendedName>
</protein>
<dbReference type="PANTHER" id="PTHR21174:SF0">
    <property type="entry name" value="HD PHOSPHOHYDROLASE FAMILY PROTEIN-RELATED"/>
    <property type="match status" value="1"/>
</dbReference>
<name>A0A9W6EUH1_9FLAO</name>
<organism evidence="1 2">
    <name type="scientific">Neptunitalea chrysea</name>
    <dbReference type="NCBI Taxonomy" id="1647581"/>
    <lineage>
        <taxon>Bacteria</taxon>
        <taxon>Pseudomonadati</taxon>
        <taxon>Bacteroidota</taxon>
        <taxon>Flavobacteriia</taxon>
        <taxon>Flavobacteriales</taxon>
        <taxon>Flavobacteriaceae</taxon>
        <taxon>Neptunitalea</taxon>
    </lineage>
</organism>
<dbReference type="PANTHER" id="PTHR21174">
    <property type="match status" value="1"/>
</dbReference>
<dbReference type="SUPFAM" id="SSF109604">
    <property type="entry name" value="HD-domain/PDEase-like"/>
    <property type="match status" value="1"/>
</dbReference>
<dbReference type="EMBL" id="BRVP01000009">
    <property type="protein sequence ID" value="GLB52594.1"/>
    <property type="molecule type" value="Genomic_DNA"/>
</dbReference>
<evidence type="ECO:0000313" key="1">
    <source>
        <dbReference type="EMBL" id="GLB52594.1"/>
    </source>
</evidence>
<sequence length="210" mass="24769">MMSMKNALKAQFFHITNTYTASHEIASDLWNEIETAYTGKKRYYHNLQHIHYMWQLASKHQQYIPDYKVLLWAIFYHDLVYNVSYGNNELKSANIAVARMAQLGISKTEQQLCHDLIMATKHHNATSTTAAYMVDFDLAILGTSPEVYATYNQNIRKEYAIYPMCMYKKRRIKVLEHFLAMERIFKTDTFYTLLESKAHENLFEELKGLR</sequence>
<accession>A0A9W6EUH1</accession>
<dbReference type="Gene3D" id="1.10.3210.10">
    <property type="entry name" value="Hypothetical protein af1432"/>
    <property type="match status" value="1"/>
</dbReference>